<gene>
    <name evidence="2" type="primary">si:ch73-266m14.1</name>
</gene>
<keyword evidence="1" id="KW-1185">Reference proteome</keyword>
<organism evidence="1 2">
    <name type="scientific">Danio rerio</name>
    <name type="common">Zebrafish</name>
    <name type="synonym">Brachydanio rerio</name>
    <dbReference type="NCBI Taxonomy" id="7955"/>
    <lineage>
        <taxon>Eukaryota</taxon>
        <taxon>Metazoa</taxon>
        <taxon>Chordata</taxon>
        <taxon>Craniata</taxon>
        <taxon>Vertebrata</taxon>
        <taxon>Euteleostomi</taxon>
        <taxon>Actinopterygii</taxon>
        <taxon>Neopterygii</taxon>
        <taxon>Teleostei</taxon>
        <taxon>Ostariophysi</taxon>
        <taxon>Cypriniformes</taxon>
        <taxon>Danionidae</taxon>
        <taxon>Danioninae</taxon>
        <taxon>Danio</taxon>
    </lineage>
</organism>
<name>A0AC58G3K6_DANRE</name>
<dbReference type="Proteomes" id="UP000000437">
    <property type="component" value="Chromosome 7"/>
</dbReference>
<evidence type="ECO:0000313" key="1">
    <source>
        <dbReference type="Proteomes" id="UP000000437"/>
    </source>
</evidence>
<accession>A0AC58G3K6</accession>
<protein>
    <submittedName>
        <fullName evidence="2">Uncharacterized protein si:ch73-266m14.1 isoform X1</fullName>
    </submittedName>
</protein>
<reference evidence="2" key="1">
    <citation type="submission" date="2025-08" db="UniProtKB">
        <authorList>
            <consortium name="RefSeq"/>
        </authorList>
    </citation>
    <scope>IDENTIFICATION</scope>
    <source>
        <strain evidence="2">Tuebingen</strain>
        <tissue evidence="2">Fibroblasts and whole tissue</tissue>
    </source>
</reference>
<sequence>MLFLWILGLLSLVKSSQIVNISAQPGENVTIWCKHTSNTGKNIHWFKQTHGAVPVDIVYKMISYQLKEIYVNYLNGFQQDHFVMSLNTENTSLSILNVDISDSALYFCGWGSWEIVFGDGAHLDIEVKSEGSLKNETVTNTVTNTNTDLKGPISTKDCPRNIFYMLTFIFGGIIVILLIVTLTFFIIKIRKIHKKDEDQHATQHHEDAHSSVYAALRFSKQKTRRAAGDNEDREVICSATR</sequence>
<evidence type="ECO:0000313" key="2">
    <source>
        <dbReference type="RefSeq" id="XP_073764318.1"/>
    </source>
</evidence>
<dbReference type="RefSeq" id="XP_073764318.1">
    <property type="nucleotide sequence ID" value="XM_073908217.1"/>
</dbReference>
<proteinExistence type="predicted"/>